<comment type="caution">
    <text evidence="1">The sequence shown here is derived from an EMBL/GenBank/DDBJ whole genome shotgun (WGS) entry which is preliminary data.</text>
</comment>
<dbReference type="Proteomes" id="UP001432322">
    <property type="component" value="Unassembled WGS sequence"/>
</dbReference>
<gene>
    <name evidence="1" type="ORF">PFISCL1PPCAC_26100</name>
</gene>
<dbReference type="EMBL" id="BTSY01000006">
    <property type="protein sequence ID" value="GMT34803.1"/>
    <property type="molecule type" value="Genomic_DNA"/>
</dbReference>
<proteinExistence type="predicted"/>
<sequence length="104" mass="11730">SGEIDFHKRGPRDDDDDDDVMYEEFGQCLVKLDGEVTAAVATAVNFDREEGMKWAANFFGNCANNYFKAATNQTTDPSYNLKGCLETVDYLVRLRGQGARTREY</sequence>
<evidence type="ECO:0000313" key="2">
    <source>
        <dbReference type="Proteomes" id="UP001432322"/>
    </source>
</evidence>
<organism evidence="1 2">
    <name type="scientific">Pristionchus fissidentatus</name>
    <dbReference type="NCBI Taxonomy" id="1538716"/>
    <lineage>
        <taxon>Eukaryota</taxon>
        <taxon>Metazoa</taxon>
        <taxon>Ecdysozoa</taxon>
        <taxon>Nematoda</taxon>
        <taxon>Chromadorea</taxon>
        <taxon>Rhabditida</taxon>
        <taxon>Rhabditina</taxon>
        <taxon>Diplogasteromorpha</taxon>
        <taxon>Diplogasteroidea</taxon>
        <taxon>Neodiplogasteridae</taxon>
        <taxon>Pristionchus</taxon>
    </lineage>
</organism>
<dbReference type="AlphaFoldDB" id="A0AAV5WU03"/>
<protein>
    <submittedName>
        <fullName evidence="1">Uncharacterized protein</fullName>
    </submittedName>
</protein>
<accession>A0AAV5WU03</accession>
<evidence type="ECO:0000313" key="1">
    <source>
        <dbReference type="EMBL" id="GMT34803.1"/>
    </source>
</evidence>
<reference evidence="1" key="1">
    <citation type="submission" date="2023-10" db="EMBL/GenBank/DDBJ databases">
        <title>Genome assembly of Pristionchus species.</title>
        <authorList>
            <person name="Yoshida K."/>
            <person name="Sommer R.J."/>
        </authorList>
    </citation>
    <scope>NUCLEOTIDE SEQUENCE</scope>
    <source>
        <strain evidence="1">RS5133</strain>
    </source>
</reference>
<feature type="non-terminal residue" evidence="1">
    <location>
        <position position="1"/>
    </location>
</feature>
<keyword evidence="2" id="KW-1185">Reference proteome</keyword>
<name>A0AAV5WU03_9BILA</name>